<gene>
    <name evidence="1" type="ORF">PSYICH_LOCUS14998</name>
</gene>
<reference evidence="1" key="1">
    <citation type="submission" date="2022-01" db="EMBL/GenBank/DDBJ databases">
        <authorList>
            <person name="King R."/>
        </authorList>
    </citation>
    <scope>NUCLEOTIDE SEQUENCE</scope>
</reference>
<evidence type="ECO:0000313" key="1">
    <source>
        <dbReference type="EMBL" id="CAH1115821.1"/>
    </source>
</evidence>
<protein>
    <submittedName>
        <fullName evidence="1">Uncharacterized protein</fullName>
    </submittedName>
</protein>
<dbReference type="Proteomes" id="UP001153636">
    <property type="component" value="Chromosome 9"/>
</dbReference>
<keyword evidence="2" id="KW-1185">Reference proteome</keyword>
<dbReference type="AlphaFoldDB" id="A0A9P0GN09"/>
<organism evidence="1 2">
    <name type="scientific">Psylliodes chrysocephalus</name>
    <dbReference type="NCBI Taxonomy" id="3402493"/>
    <lineage>
        <taxon>Eukaryota</taxon>
        <taxon>Metazoa</taxon>
        <taxon>Ecdysozoa</taxon>
        <taxon>Arthropoda</taxon>
        <taxon>Hexapoda</taxon>
        <taxon>Insecta</taxon>
        <taxon>Pterygota</taxon>
        <taxon>Neoptera</taxon>
        <taxon>Endopterygota</taxon>
        <taxon>Coleoptera</taxon>
        <taxon>Polyphaga</taxon>
        <taxon>Cucujiformia</taxon>
        <taxon>Chrysomeloidea</taxon>
        <taxon>Chrysomelidae</taxon>
        <taxon>Galerucinae</taxon>
        <taxon>Alticini</taxon>
        <taxon>Psylliodes</taxon>
    </lineage>
</organism>
<evidence type="ECO:0000313" key="2">
    <source>
        <dbReference type="Proteomes" id="UP001153636"/>
    </source>
</evidence>
<name>A0A9P0GN09_9CUCU</name>
<sequence length="117" mass="13004">MVTCTSPEAQLQPLMDVTVTIISKGGCEGSQQSQFKQKLESDIDSDSSIFQSCFVPLQLVSRDKNEKDLGNNPTPSSPRFCRPIRFRFIKETNDVTEEEIAHVKIAITSLVPTEADL</sequence>
<dbReference type="OrthoDB" id="6769633at2759"/>
<dbReference type="EMBL" id="OV651821">
    <property type="protein sequence ID" value="CAH1115821.1"/>
    <property type="molecule type" value="Genomic_DNA"/>
</dbReference>
<accession>A0A9P0GN09</accession>
<proteinExistence type="predicted"/>